<dbReference type="Gene3D" id="3.90.1800.10">
    <property type="entry name" value="RNA polymerase alpha subunit dimerisation domain"/>
    <property type="match status" value="1"/>
</dbReference>
<dbReference type="GO" id="GO:0000428">
    <property type="term" value="C:DNA-directed RNA polymerase complex"/>
    <property type="evidence" value="ECO:0007669"/>
    <property type="project" value="UniProtKB-KW"/>
</dbReference>
<evidence type="ECO:0000256" key="12">
    <source>
        <dbReference type="ARBA" id="ARBA00026088"/>
    </source>
</evidence>
<dbReference type="InterPro" id="IPR015712">
    <property type="entry name" value="DNA-dir_RNA_pol_su2"/>
</dbReference>
<dbReference type="InterPro" id="IPR007642">
    <property type="entry name" value="RNA_pol_Rpb2_2"/>
</dbReference>
<comment type="catalytic activity">
    <reaction evidence="13 15">
        <text>RNA(n) + a ribonucleoside 5'-triphosphate = RNA(n+1) + diphosphate</text>
        <dbReference type="Rhea" id="RHEA:21248"/>
        <dbReference type="Rhea" id="RHEA-COMP:14527"/>
        <dbReference type="Rhea" id="RHEA-COMP:17342"/>
        <dbReference type="ChEBI" id="CHEBI:33019"/>
        <dbReference type="ChEBI" id="CHEBI:61557"/>
        <dbReference type="ChEBI" id="CHEBI:140395"/>
        <dbReference type="EC" id="2.7.7.6"/>
    </reaction>
</comment>
<proteinExistence type="inferred from homology"/>
<evidence type="ECO:0000313" key="20">
    <source>
        <dbReference type="EMBL" id="AXP85359.1"/>
    </source>
</evidence>
<evidence type="ECO:0000259" key="19">
    <source>
        <dbReference type="Pfam" id="PF04565"/>
    </source>
</evidence>
<organism evidence="20">
    <name type="scientific">Apicomplexa sp. WK-2018_Corallicola</name>
    <dbReference type="NCBI Taxonomy" id="2304055"/>
    <lineage>
        <taxon>Eukaryota</taxon>
        <taxon>Sar</taxon>
        <taxon>Alveolata</taxon>
        <taxon>Apicomplexa</taxon>
    </lineage>
</organism>
<dbReference type="InterPro" id="IPR037034">
    <property type="entry name" value="RNA_pol_Rpb2_2_sf"/>
</dbReference>
<dbReference type="GO" id="GO:0020011">
    <property type="term" value="C:apicoplast"/>
    <property type="evidence" value="ECO:0007669"/>
    <property type="project" value="UniProtKB-SubCell"/>
</dbReference>
<dbReference type="InterPro" id="IPR007645">
    <property type="entry name" value="RNA_pol_Rpb2_3"/>
</dbReference>
<keyword evidence="8 15" id="KW-0808">Transferase</keyword>
<dbReference type="InterPro" id="IPR007641">
    <property type="entry name" value="RNA_pol_Rpb2_7"/>
</dbReference>
<feature type="domain" description="DNA-directed RNA polymerase subunit 2 hybrid-binding" evidence="16">
    <location>
        <begin position="576"/>
        <end position="979"/>
    </location>
</feature>
<keyword evidence="10" id="KW-0933">Apicoplast</keyword>
<dbReference type="EMBL" id="MH304845">
    <property type="protein sequence ID" value="AXP85359.1"/>
    <property type="molecule type" value="Genomic_DNA"/>
</dbReference>
<dbReference type="EC" id="2.7.7.6" evidence="4 15"/>
<dbReference type="AlphaFoldDB" id="A0A346KN68"/>
<evidence type="ECO:0000256" key="14">
    <source>
        <dbReference type="RuleBase" id="RU000434"/>
    </source>
</evidence>
<dbReference type="Gene3D" id="2.40.270.10">
    <property type="entry name" value="DNA-directed RNA polymerase, subunit 2, domain 6"/>
    <property type="match status" value="2"/>
</dbReference>
<comment type="subcellular location">
    <subcellularLocation>
        <location evidence="2">Plastid</location>
        <location evidence="2">Apicoplast</location>
    </subcellularLocation>
</comment>
<keyword evidence="11 15" id="KW-0804">Transcription</keyword>
<dbReference type="Pfam" id="PF00562">
    <property type="entry name" value="RNA_pol_Rpb2_6"/>
    <property type="match status" value="1"/>
</dbReference>
<name>A0A346KN68_9APIC</name>
<evidence type="ECO:0000259" key="18">
    <source>
        <dbReference type="Pfam" id="PF04561"/>
    </source>
</evidence>
<dbReference type="Gene3D" id="2.40.50.150">
    <property type="match status" value="1"/>
</dbReference>
<reference evidence="20" key="1">
    <citation type="submission" date="2018-05" db="EMBL/GenBank/DDBJ databases">
        <title>A widespread coral-associated apicomplexan with an unusual plastid.</title>
        <authorList>
            <person name="Kwong W.K."/>
            <person name="Keeling P.J."/>
        </authorList>
    </citation>
    <scope>NUCLEOTIDE SEQUENCE</scope>
</reference>
<dbReference type="GO" id="GO:0006351">
    <property type="term" value="P:DNA-templated transcription"/>
    <property type="evidence" value="ECO:0007669"/>
    <property type="project" value="InterPro"/>
</dbReference>
<evidence type="ECO:0000256" key="11">
    <source>
        <dbReference type="ARBA" id="ARBA00023163"/>
    </source>
</evidence>
<dbReference type="Gene3D" id="3.90.1110.10">
    <property type="entry name" value="RNA polymerase Rpb2, domain 2"/>
    <property type="match status" value="1"/>
</dbReference>
<dbReference type="Pfam" id="PF04560">
    <property type="entry name" value="RNA_pol_Rpb2_7"/>
    <property type="match status" value="1"/>
</dbReference>
<comment type="function">
    <text evidence="1 15">DNA-dependent RNA polymerase catalyzes the transcription of DNA into RNA using the four ribonucleoside triphosphates as substrates.</text>
</comment>
<dbReference type="GO" id="GO:0003899">
    <property type="term" value="F:DNA-directed RNA polymerase activity"/>
    <property type="evidence" value="ECO:0007669"/>
    <property type="project" value="UniProtKB-EC"/>
</dbReference>
<dbReference type="PANTHER" id="PTHR20856">
    <property type="entry name" value="DNA-DIRECTED RNA POLYMERASE I SUBUNIT 2"/>
    <property type="match status" value="1"/>
</dbReference>
<dbReference type="Pfam" id="PF04565">
    <property type="entry name" value="RNA_pol_Rpb2_3"/>
    <property type="match status" value="1"/>
</dbReference>
<evidence type="ECO:0000259" key="17">
    <source>
        <dbReference type="Pfam" id="PF04560"/>
    </source>
</evidence>
<feature type="domain" description="RNA polymerase Rpb2" evidence="19">
    <location>
        <begin position="372"/>
        <end position="440"/>
    </location>
</feature>
<comment type="similarity">
    <text evidence="3 14">Belongs to the RNA polymerase beta chain family.</text>
</comment>
<dbReference type="InterPro" id="IPR014724">
    <property type="entry name" value="RNA_pol_RPB2_OB-fold"/>
</dbReference>
<dbReference type="GO" id="GO:0032549">
    <property type="term" value="F:ribonucleoside binding"/>
    <property type="evidence" value="ECO:0007669"/>
    <property type="project" value="InterPro"/>
</dbReference>
<evidence type="ECO:0000256" key="2">
    <source>
        <dbReference type="ARBA" id="ARBA00004467"/>
    </source>
</evidence>
<evidence type="ECO:0000256" key="5">
    <source>
        <dbReference type="ARBA" id="ARBA00021955"/>
    </source>
</evidence>
<dbReference type="Gene3D" id="2.40.50.100">
    <property type="match status" value="1"/>
</dbReference>
<evidence type="ECO:0000256" key="7">
    <source>
        <dbReference type="ARBA" id="ARBA00022640"/>
    </source>
</evidence>
<evidence type="ECO:0000256" key="15">
    <source>
        <dbReference type="RuleBase" id="RU363031"/>
    </source>
</evidence>
<evidence type="ECO:0000259" key="16">
    <source>
        <dbReference type="Pfam" id="PF00562"/>
    </source>
</evidence>
<dbReference type="Pfam" id="PF04561">
    <property type="entry name" value="RNA_pol_Rpb2_2"/>
    <property type="match status" value="1"/>
</dbReference>
<sequence>MTYSAINLHSVKNIETFYNEYETLLKLSILKSLKTFLPKSMSTKSKEIEFKFLPESLKFKFSTLTDSTFNAVEEKTPKVQVIVPLKIIFRKLNKYIIIYCHLIDLPYTDLQGNFILNGMKRGLVSKMVRQPGVYFNLRRKYGEEIYSAYILLNEGSKYFIELQEEDLFIYTSFNKKINLMKFLHFLGLNNTEISSLSRYGNTEIFKTLLLNSKKFYYFNSKDIQESDSLRKVMHILNPEMNVEYLKNKLTFSLNSTSLKKHLIHRTGNFLDPSYAILGQDLISIVDFLIDLKFKKRTLNDLDHFGNRKVESLGHLISSHLEYILPNKLFKLLNLLSKYTFVNIPLLIENLKEIFSKNKILIKELLTVNPLIQYLEEVNSASELMHKVRISSIGPGSLTQNKAGVAVREVRPSQLGKICILDTNEGPSSGLVVALASNARINKEGNIETLIYPNKKVCSFSKFLTTFEQESFHVSFENLITRKQPILNQYANIITFEKGEIKSKTNISDTSYKINPSNLLSYTENLIPFLFYNDPTRCLMGARMQTQAVPLIYRNKPYILTGFESILASKTSTLLRAYQEGIITKVTAYKIVLRDLFNREITYYLQKYKKTNQGTFIHQIPIIWPGERVRSGQLLTENQDISDTEFNIGTNLNVVYGSYYGYEYEDALIISQKVLYKNIFTSIHFDIYETKYSKYPINTPEYSTLDLPKRSIYQKRHLDELGIIKEGAKVLDGDVLISKISAANLTLENSPFSELIFSLFGTTLRQIQDKSISVPVGKSGRVIKTELFVGKDKISASPAHNYLTLRIFVAKQRMLQIGDKLCGRHGNKGVISNIAEEADLPYNVHSQYPDIITGPLGVPSRMNLGQLFESLFGYNCVLQDKRFLINSLLNNCLNSNYTKTYLYSSLQSLKYYTGNKSLLNPYIPGKLLLRDGRTGHRLKGGAFIGTLYYSKLLHMVKDKVHYRTFGPYTEITQQPIKGRGKGGGQRFGEMEVWAVEAFGASYNLRELLTSKSDDLISRNNLQDYLLNNTPLEPNSLPEAFKLIIRELHGLSLNLESFMATDMLEGKLLPLNINY</sequence>
<dbReference type="GO" id="GO:0003677">
    <property type="term" value="F:DNA binding"/>
    <property type="evidence" value="ECO:0007669"/>
    <property type="project" value="InterPro"/>
</dbReference>
<evidence type="ECO:0000256" key="8">
    <source>
        <dbReference type="ARBA" id="ARBA00022679"/>
    </source>
</evidence>
<evidence type="ECO:0000256" key="4">
    <source>
        <dbReference type="ARBA" id="ARBA00012418"/>
    </source>
</evidence>
<dbReference type="Gene3D" id="2.30.150.10">
    <property type="entry name" value="DNA-directed RNA polymerase, beta subunit, external 1 domain"/>
    <property type="match status" value="1"/>
</dbReference>
<feature type="domain" description="RNA polymerase Rpb2" evidence="17">
    <location>
        <begin position="982"/>
        <end position="1056"/>
    </location>
</feature>
<dbReference type="PROSITE" id="PS01166">
    <property type="entry name" value="RNA_POL_BETA"/>
    <property type="match status" value="1"/>
</dbReference>
<dbReference type="InterPro" id="IPR037033">
    <property type="entry name" value="DNA-dir_RNAP_su2_hyb_sf"/>
</dbReference>
<dbReference type="InterPro" id="IPR042107">
    <property type="entry name" value="DNA-dir_RNA_pol_bsu_ext_1_sf"/>
</dbReference>
<protein>
    <recommendedName>
        <fullName evidence="5 15">DNA-directed RNA polymerase subunit beta</fullName>
        <ecNumber evidence="4 15">2.7.7.6</ecNumber>
    </recommendedName>
</protein>
<evidence type="ECO:0000256" key="1">
    <source>
        <dbReference type="ARBA" id="ARBA00004026"/>
    </source>
</evidence>
<feature type="domain" description="RNA polymerase Rpb2" evidence="18">
    <location>
        <begin position="129"/>
        <end position="310"/>
    </location>
</feature>
<dbReference type="Gene3D" id="3.90.1100.10">
    <property type="match status" value="1"/>
</dbReference>
<evidence type="ECO:0000256" key="3">
    <source>
        <dbReference type="ARBA" id="ARBA00006835"/>
    </source>
</evidence>
<evidence type="ECO:0000256" key="9">
    <source>
        <dbReference type="ARBA" id="ARBA00022695"/>
    </source>
</evidence>
<dbReference type="SUPFAM" id="SSF64484">
    <property type="entry name" value="beta and beta-prime subunits of DNA dependent RNA-polymerase"/>
    <property type="match status" value="1"/>
</dbReference>
<dbReference type="InterPro" id="IPR007120">
    <property type="entry name" value="DNA-dir_RNAP_su2_dom"/>
</dbReference>
<keyword evidence="9 15" id="KW-0548">Nucleotidyltransferase</keyword>
<keyword evidence="6 15" id="KW-0240">DNA-directed RNA polymerase</keyword>
<evidence type="ECO:0000256" key="6">
    <source>
        <dbReference type="ARBA" id="ARBA00022478"/>
    </source>
</evidence>
<accession>A0A346KN68</accession>
<keyword evidence="7" id="KW-0934">Plastid</keyword>
<dbReference type="InterPro" id="IPR007121">
    <property type="entry name" value="RNA_pol_bsu_CS"/>
</dbReference>
<evidence type="ECO:0000256" key="10">
    <source>
        <dbReference type="ARBA" id="ARBA00022887"/>
    </source>
</evidence>
<evidence type="ECO:0000256" key="13">
    <source>
        <dbReference type="ARBA" id="ARBA00048552"/>
    </source>
</evidence>
<comment type="subunit">
    <text evidence="12">In plastids the minimal PEP RNA polymerase catalytic core is composed of four subunits: alpha, beta, beta', and beta''. When a (nuclear-encoded) sigma factor is associated with the core the holoenzyme is formed, which can initiate transcription.</text>
</comment>
<gene>
    <name evidence="20" type="primary">rpoB</name>
</gene>